<keyword evidence="5 7" id="KW-0472">Membrane</keyword>
<evidence type="ECO:0000256" key="3">
    <source>
        <dbReference type="ARBA" id="ARBA00022989"/>
    </source>
</evidence>
<name>A0A1X2GU03_9FUNG</name>
<dbReference type="PANTHER" id="PTHR21493">
    <property type="entry name" value="CGI-141-RELATED/LIPASE CONTAINING PROTEIN"/>
    <property type="match status" value="1"/>
</dbReference>
<accession>A0A1X2GU03</accession>
<dbReference type="EMBL" id="MCGT01000003">
    <property type="protein sequence ID" value="ORX61502.1"/>
    <property type="molecule type" value="Genomic_DNA"/>
</dbReference>
<dbReference type="OrthoDB" id="204784at2759"/>
<organism evidence="8 9">
    <name type="scientific">Hesseltinella vesiculosa</name>
    <dbReference type="NCBI Taxonomy" id="101127"/>
    <lineage>
        <taxon>Eukaryota</taxon>
        <taxon>Fungi</taxon>
        <taxon>Fungi incertae sedis</taxon>
        <taxon>Mucoromycota</taxon>
        <taxon>Mucoromycotina</taxon>
        <taxon>Mucoromycetes</taxon>
        <taxon>Mucorales</taxon>
        <taxon>Cunninghamellaceae</taxon>
        <taxon>Hesseltinella</taxon>
    </lineage>
</organism>
<protein>
    <submittedName>
        <fullName evidence="8">Got1-domain-containing protein</fullName>
    </submittedName>
</protein>
<feature type="transmembrane region" description="Helical" evidence="7">
    <location>
        <begin position="62"/>
        <end position="82"/>
    </location>
</feature>
<evidence type="ECO:0000256" key="6">
    <source>
        <dbReference type="ARBA" id="ARBA00025799"/>
    </source>
</evidence>
<dbReference type="Pfam" id="PF04178">
    <property type="entry name" value="Got1"/>
    <property type="match status" value="1"/>
</dbReference>
<dbReference type="Proteomes" id="UP000242146">
    <property type="component" value="Unassembled WGS sequence"/>
</dbReference>
<evidence type="ECO:0000256" key="1">
    <source>
        <dbReference type="ARBA" id="ARBA00004653"/>
    </source>
</evidence>
<comment type="subcellular location">
    <subcellularLocation>
        <location evidence="1">Golgi apparatus membrane</location>
        <topology evidence="1">Multi-pass membrane protein</topology>
    </subcellularLocation>
</comment>
<sequence length="136" mass="14891">MSDSQKIGAALTGFGIFFLFLGVISFFDAGLLAIGNILFVAGIPLTIGPKRTLGFFMQRSRLRGSVCFVIGMGLVFCRWTIVGMLVEVFGILNLFGDFFPMLFAFVKRLPIIGSFFNNPSVDAAFQRFSTNSVLPV</sequence>
<dbReference type="GO" id="GO:0042147">
    <property type="term" value="P:retrograde transport, endosome to Golgi"/>
    <property type="evidence" value="ECO:0007669"/>
    <property type="project" value="InterPro"/>
</dbReference>
<dbReference type="InterPro" id="IPR045176">
    <property type="entry name" value="Got1"/>
</dbReference>
<dbReference type="STRING" id="101127.A0A1X2GU03"/>
<dbReference type="GO" id="GO:0006888">
    <property type="term" value="P:endoplasmic reticulum to Golgi vesicle-mediated transport"/>
    <property type="evidence" value="ECO:0007669"/>
    <property type="project" value="InterPro"/>
</dbReference>
<comment type="caution">
    <text evidence="8">The sequence shown here is derived from an EMBL/GenBank/DDBJ whole genome shotgun (WGS) entry which is preliminary data.</text>
</comment>
<keyword evidence="9" id="KW-1185">Reference proteome</keyword>
<evidence type="ECO:0000313" key="8">
    <source>
        <dbReference type="EMBL" id="ORX61502.1"/>
    </source>
</evidence>
<proteinExistence type="inferred from homology"/>
<evidence type="ECO:0000256" key="5">
    <source>
        <dbReference type="ARBA" id="ARBA00023136"/>
    </source>
</evidence>
<dbReference type="AlphaFoldDB" id="A0A1X2GU03"/>
<feature type="transmembrane region" description="Helical" evidence="7">
    <location>
        <begin position="33"/>
        <end position="50"/>
    </location>
</feature>
<gene>
    <name evidence="8" type="ORF">DM01DRAFT_1332103</name>
</gene>
<evidence type="ECO:0000256" key="2">
    <source>
        <dbReference type="ARBA" id="ARBA00022692"/>
    </source>
</evidence>
<evidence type="ECO:0000313" key="9">
    <source>
        <dbReference type="Proteomes" id="UP000242146"/>
    </source>
</evidence>
<evidence type="ECO:0000256" key="7">
    <source>
        <dbReference type="SAM" id="Phobius"/>
    </source>
</evidence>
<keyword evidence="3 7" id="KW-1133">Transmembrane helix</keyword>
<dbReference type="GO" id="GO:0005829">
    <property type="term" value="C:cytosol"/>
    <property type="evidence" value="ECO:0007669"/>
    <property type="project" value="GOC"/>
</dbReference>
<keyword evidence="2 7" id="KW-0812">Transmembrane</keyword>
<evidence type="ECO:0000256" key="4">
    <source>
        <dbReference type="ARBA" id="ARBA00023034"/>
    </source>
</evidence>
<dbReference type="InterPro" id="IPR007305">
    <property type="entry name" value="Vesicle_transpt_Got1/SFT2"/>
</dbReference>
<dbReference type="GO" id="GO:0000139">
    <property type="term" value="C:Golgi membrane"/>
    <property type="evidence" value="ECO:0007669"/>
    <property type="project" value="UniProtKB-SubCell"/>
</dbReference>
<reference evidence="8 9" key="1">
    <citation type="submission" date="2016-07" db="EMBL/GenBank/DDBJ databases">
        <title>Pervasive Adenine N6-methylation of Active Genes in Fungi.</title>
        <authorList>
            <consortium name="DOE Joint Genome Institute"/>
            <person name="Mondo S.J."/>
            <person name="Dannebaum R.O."/>
            <person name="Kuo R.C."/>
            <person name="Labutti K."/>
            <person name="Haridas S."/>
            <person name="Kuo A."/>
            <person name="Salamov A."/>
            <person name="Ahrendt S.R."/>
            <person name="Lipzen A."/>
            <person name="Sullivan W."/>
            <person name="Andreopoulos W.B."/>
            <person name="Clum A."/>
            <person name="Lindquist E."/>
            <person name="Daum C."/>
            <person name="Ramamoorthy G.K."/>
            <person name="Gryganskyi A."/>
            <person name="Culley D."/>
            <person name="Magnuson J.K."/>
            <person name="James T.Y."/>
            <person name="O'Malley M.A."/>
            <person name="Stajich J.E."/>
            <person name="Spatafora J.W."/>
            <person name="Visel A."/>
            <person name="Grigoriev I.V."/>
        </authorList>
    </citation>
    <scope>NUCLEOTIDE SEQUENCE [LARGE SCALE GENOMIC DNA]</scope>
    <source>
        <strain evidence="8 9">NRRL 3301</strain>
    </source>
</reference>
<dbReference type="PANTHER" id="PTHR21493:SF9">
    <property type="entry name" value="GOLGI TRANSPORT PROTEIN 1-RELATED"/>
    <property type="match status" value="1"/>
</dbReference>
<feature type="transmembrane region" description="Helical" evidence="7">
    <location>
        <begin position="7"/>
        <end position="27"/>
    </location>
</feature>
<keyword evidence="4" id="KW-0333">Golgi apparatus</keyword>
<comment type="similarity">
    <text evidence="6">Belongs to the GOT1 family.</text>
</comment>